<feature type="transmembrane region" description="Helical" evidence="5">
    <location>
        <begin position="356"/>
        <end position="386"/>
    </location>
</feature>
<protein>
    <submittedName>
        <fullName evidence="7">SulP family inorganic anion transporter</fullName>
    </submittedName>
</protein>
<keyword evidence="2 5" id="KW-0812">Transmembrane</keyword>
<feature type="transmembrane region" description="Helical" evidence="5">
    <location>
        <begin position="24"/>
        <end position="43"/>
    </location>
</feature>
<feature type="transmembrane region" description="Helical" evidence="5">
    <location>
        <begin position="406"/>
        <end position="434"/>
    </location>
</feature>
<evidence type="ECO:0000256" key="3">
    <source>
        <dbReference type="ARBA" id="ARBA00022989"/>
    </source>
</evidence>
<dbReference type="InterPro" id="IPR011547">
    <property type="entry name" value="SLC26A/SulP_dom"/>
</dbReference>
<organism evidence="7 8">
    <name type="scientific">Methylomonas rivi</name>
    <dbReference type="NCBI Taxonomy" id="2952226"/>
    <lineage>
        <taxon>Bacteria</taxon>
        <taxon>Pseudomonadati</taxon>
        <taxon>Pseudomonadota</taxon>
        <taxon>Gammaproteobacteria</taxon>
        <taxon>Methylococcales</taxon>
        <taxon>Methylococcaceae</taxon>
        <taxon>Methylomonas</taxon>
    </lineage>
</organism>
<dbReference type="RefSeq" id="WP_256615544.1">
    <property type="nucleotide sequence ID" value="NZ_JANIBK010000056.1"/>
</dbReference>
<feature type="transmembrane region" description="Helical" evidence="5">
    <location>
        <begin position="102"/>
        <end position="120"/>
    </location>
</feature>
<feature type="transmembrane region" description="Helical" evidence="5">
    <location>
        <begin position="314"/>
        <end position="335"/>
    </location>
</feature>
<feature type="transmembrane region" description="Helical" evidence="5">
    <location>
        <begin position="169"/>
        <end position="198"/>
    </location>
</feature>
<dbReference type="PANTHER" id="PTHR11814">
    <property type="entry name" value="SULFATE TRANSPORTER"/>
    <property type="match status" value="1"/>
</dbReference>
<dbReference type="Pfam" id="PF00916">
    <property type="entry name" value="Sulfate_transp"/>
    <property type="match status" value="1"/>
</dbReference>
<keyword evidence="3 5" id="KW-1133">Transmembrane helix</keyword>
<evidence type="ECO:0000256" key="1">
    <source>
        <dbReference type="ARBA" id="ARBA00004141"/>
    </source>
</evidence>
<keyword evidence="8" id="KW-1185">Reference proteome</keyword>
<dbReference type="SUPFAM" id="SSF52091">
    <property type="entry name" value="SpoIIaa-like"/>
    <property type="match status" value="1"/>
</dbReference>
<dbReference type="Proteomes" id="UP001524586">
    <property type="component" value="Unassembled WGS sequence"/>
</dbReference>
<gene>
    <name evidence="7" type="ORF">NP596_11700</name>
</gene>
<dbReference type="InterPro" id="IPR036513">
    <property type="entry name" value="STAS_dom_sf"/>
</dbReference>
<proteinExistence type="predicted"/>
<evidence type="ECO:0000313" key="7">
    <source>
        <dbReference type="EMBL" id="MCQ8129118.1"/>
    </source>
</evidence>
<sequence>MDNSVMPAAAVNTRDTLKNSHRRADMVAGFLVFLIALPLSLGVAVASGFPPMAGIISAIIGGLLVSRINGSTLTIVGPAAGLIVVIFASVQNLGQGDMLAGYRYTLAAIVLSGILQIVLGHFKAGRLAAFFPASVVHGMLAAIGIIIMTKQLPVMLGLQVETPGNMLRAILQLLQVQAFFVPKIALIALFALCILIGWPKLQHPVLGKVPAPLLVIVLGIGLGYLFDLRHFHPEPLFNLPEAVNINGPFLIAIPDSLAASIFLPDFSKAASPAFWESVISICLVGSLETLLSSAAVDKLDPENRYSDLNKDLQAIGIGNTLSGMIGGLPMIAEIVRSSANIDYGAKSGWANFWHGGFLLLFVMLFPWLIDSIPLASLAALLVYIGFRLASPQAFAKTLDLGREQLFIFTITIAGVLAANLLVGVMLGIAAKLLVHVVRGVPLKNMLSISYRVQREQNHKYLIKINGSAIFSNFIALKSELAMLPQGKSIVFDLADVYLIDHTVMDFINAYKDDYIGRGGQCEIHGLSGHAAASGHRLAARIKQSAEQ</sequence>
<evidence type="ECO:0000256" key="4">
    <source>
        <dbReference type="ARBA" id="ARBA00023136"/>
    </source>
</evidence>
<dbReference type="InterPro" id="IPR001902">
    <property type="entry name" value="SLC26A/SulP_fam"/>
</dbReference>
<reference evidence="7 8" key="1">
    <citation type="submission" date="2022-07" db="EMBL/GenBank/DDBJ databases">
        <title>Methylomonas rivi sp. nov., Methylomonas rosea sp. nov., Methylomonas aureus sp. nov. and Methylomonas subterranea sp. nov., four novel methanotrophs isolated from a freshwater creek and the deep terrestrial subsurface.</title>
        <authorList>
            <person name="Abin C."/>
            <person name="Sankaranarayanan K."/>
            <person name="Garner C."/>
            <person name="Sindelar R."/>
            <person name="Kotary K."/>
            <person name="Garner R."/>
            <person name="Barclay S."/>
            <person name="Lawson P."/>
            <person name="Krumholz L."/>
        </authorList>
    </citation>
    <scope>NUCLEOTIDE SEQUENCE [LARGE SCALE GENOMIC DNA]</scope>
    <source>
        <strain evidence="7 8">WSC-6</strain>
    </source>
</reference>
<evidence type="ECO:0000256" key="5">
    <source>
        <dbReference type="SAM" id="Phobius"/>
    </source>
</evidence>
<feature type="transmembrane region" description="Helical" evidence="5">
    <location>
        <begin position="49"/>
        <end position="66"/>
    </location>
</feature>
<feature type="transmembrane region" description="Helical" evidence="5">
    <location>
        <begin position="73"/>
        <end position="90"/>
    </location>
</feature>
<keyword evidence="4 5" id="KW-0472">Membrane</keyword>
<feature type="transmembrane region" description="Helical" evidence="5">
    <location>
        <begin position="127"/>
        <end position="149"/>
    </location>
</feature>
<accession>A0ABT1U5I2</accession>
<feature type="transmembrane region" description="Helical" evidence="5">
    <location>
        <begin position="205"/>
        <end position="225"/>
    </location>
</feature>
<comment type="subcellular location">
    <subcellularLocation>
        <location evidence="1">Membrane</location>
        <topology evidence="1">Multi-pass membrane protein</topology>
    </subcellularLocation>
</comment>
<evidence type="ECO:0000313" key="8">
    <source>
        <dbReference type="Proteomes" id="UP001524586"/>
    </source>
</evidence>
<comment type="caution">
    <text evidence="7">The sequence shown here is derived from an EMBL/GenBank/DDBJ whole genome shotgun (WGS) entry which is preliminary data.</text>
</comment>
<dbReference type="EMBL" id="JANIBK010000056">
    <property type="protein sequence ID" value="MCQ8129118.1"/>
    <property type="molecule type" value="Genomic_DNA"/>
</dbReference>
<feature type="domain" description="SLC26A/SulP transporter" evidence="6">
    <location>
        <begin position="24"/>
        <end position="411"/>
    </location>
</feature>
<evidence type="ECO:0000256" key="2">
    <source>
        <dbReference type="ARBA" id="ARBA00022692"/>
    </source>
</evidence>
<name>A0ABT1U5I2_9GAMM</name>
<evidence type="ECO:0000259" key="6">
    <source>
        <dbReference type="Pfam" id="PF00916"/>
    </source>
</evidence>